<dbReference type="Proteomes" id="UP000317909">
    <property type="component" value="Chromosome"/>
</dbReference>
<dbReference type="AlphaFoldDB" id="A0A517U0D2"/>
<gene>
    <name evidence="3" type="ORF">I41_32740</name>
</gene>
<sequence length="421" mass="44180" precursor="true">MKMAARSWAWIIAMAVAAICVNATEAHAQMFINELFFDPPGSAADATHEYVELRGTPGASLANHYLIFVENEDNLSHTGGAGLIELIFDLGSQSLGSNGFLTLRQKANQFSVYGNYAVDPAATDLQNTGTGVGYGSGAGSSIGASNVGSGGAPDGRIENSGFTAMLIRNGGDPVANAPTLGFDLDVGNNGLDVATGRTDWTILDSIGIFSERFEAWDPDFNVPLGRLYGAVNFGPETAESTPGFVPNIEPGTTYLGTDFEIEIAARWGNSTGQAPDDWHISNVTDNSLSGFTPGGSDFRQSVGDPHPTGPLESTKNVPYGTVLTNTLGSANYPLNVAPPLAGDFDQDGHVDDDDLNNEWKPRFGVDLDGADFLDWQANYGSTSTDAVAANGAVPEPAAASLLALAIAGIAINQRRDNRRRG</sequence>
<keyword evidence="2" id="KW-0732">Signal</keyword>
<feature type="region of interest" description="Disordered" evidence="1">
    <location>
        <begin position="292"/>
        <end position="317"/>
    </location>
</feature>
<evidence type="ECO:0000313" key="3">
    <source>
        <dbReference type="EMBL" id="QDT74080.1"/>
    </source>
</evidence>
<evidence type="ECO:0000256" key="1">
    <source>
        <dbReference type="SAM" id="MobiDB-lite"/>
    </source>
</evidence>
<dbReference type="KEGG" id="llh:I41_32740"/>
<reference evidence="3 4" key="1">
    <citation type="submission" date="2019-02" db="EMBL/GenBank/DDBJ databases">
        <title>Deep-cultivation of Planctomycetes and their phenomic and genomic characterization uncovers novel biology.</title>
        <authorList>
            <person name="Wiegand S."/>
            <person name="Jogler M."/>
            <person name="Boedeker C."/>
            <person name="Pinto D."/>
            <person name="Vollmers J."/>
            <person name="Rivas-Marin E."/>
            <person name="Kohn T."/>
            <person name="Peeters S.H."/>
            <person name="Heuer A."/>
            <person name="Rast P."/>
            <person name="Oberbeckmann S."/>
            <person name="Bunk B."/>
            <person name="Jeske O."/>
            <person name="Meyerdierks A."/>
            <person name="Storesund J.E."/>
            <person name="Kallscheuer N."/>
            <person name="Luecker S."/>
            <person name="Lage O.M."/>
            <person name="Pohl T."/>
            <person name="Merkel B.J."/>
            <person name="Hornburger P."/>
            <person name="Mueller R.-W."/>
            <person name="Bruemmer F."/>
            <person name="Labrenz M."/>
            <person name="Spormann A.M."/>
            <person name="Op den Camp H."/>
            <person name="Overmann J."/>
            <person name="Amann R."/>
            <person name="Jetten M.S.M."/>
            <person name="Mascher T."/>
            <person name="Medema M.H."/>
            <person name="Devos D.P."/>
            <person name="Kaster A.-K."/>
            <person name="Ovreas L."/>
            <person name="Rohde M."/>
            <person name="Galperin M.Y."/>
            <person name="Jogler C."/>
        </authorList>
    </citation>
    <scope>NUCLEOTIDE SEQUENCE [LARGE SCALE GENOMIC DNA]</scope>
    <source>
        <strain evidence="3 4">I41</strain>
    </source>
</reference>
<feature type="chain" id="PRO_5021739267" description="PEP-CTERM protein-sorting domain-containing protein" evidence="2">
    <location>
        <begin position="29"/>
        <end position="421"/>
    </location>
</feature>
<accession>A0A517U0D2</accession>
<feature type="signal peptide" evidence="2">
    <location>
        <begin position="1"/>
        <end position="28"/>
    </location>
</feature>
<evidence type="ECO:0000256" key="2">
    <source>
        <dbReference type="SAM" id="SignalP"/>
    </source>
</evidence>
<dbReference type="EMBL" id="CP036339">
    <property type="protein sequence ID" value="QDT74080.1"/>
    <property type="molecule type" value="Genomic_DNA"/>
</dbReference>
<evidence type="ECO:0000313" key="4">
    <source>
        <dbReference type="Proteomes" id="UP000317909"/>
    </source>
</evidence>
<proteinExistence type="predicted"/>
<evidence type="ECO:0008006" key="5">
    <source>
        <dbReference type="Google" id="ProtNLM"/>
    </source>
</evidence>
<organism evidence="3 4">
    <name type="scientific">Lacipirellula limnantheis</name>
    <dbReference type="NCBI Taxonomy" id="2528024"/>
    <lineage>
        <taxon>Bacteria</taxon>
        <taxon>Pseudomonadati</taxon>
        <taxon>Planctomycetota</taxon>
        <taxon>Planctomycetia</taxon>
        <taxon>Pirellulales</taxon>
        <taxon>Lacipirellulaceae</taxon>
        <taxon>Lacipirellula</taxon>
    </lineage>
</organism>
<protein>
    <recommendedName>
        <fullName evidence="5">PEP-CTERM protein-sorting domain-containing protein</fullName>
    </recommendedName>
</protein>
<keyword evidence="4" id="KW-1185">Reference proteome</keyword>
<name>A0A517U0D2_9BACT</name>